<dbReference type="Proteomes" id="UP000289163">
    <property type="component" value="Segment"/>
</dbReference>
<accession>A0A410T888</accession>
<reference evidence="1 2" key="1">
    <citation type="submission" date="2018-11" db="EMBL/GenBank/DDBJ databases">
        <authorList>
            <person name="Teng T."/>
        </authorList>
    </citation>
    <scope>NUCLEOTIDE SEQUENCE [LARGE SCALE GENOMIC DNA]</scope>
</reference>
<protein>
    <submittedName>
        <fullName evidence="1">Uncharacterized protein</fullName>
    </submittedName>
</protein>
<dbReference type="EMBL" id="MK224498">
    <property type="protein sequence ID" value="QAU05178.1"/>
    <property type="molecule type" value="Genomic_DNA"/>
</dbReference>
<name>A0A410T888_9CAUD</name>
<keyword evidence="2" id="KW-1185">Reference proteome</keyword>
<organism evidence="1 2">
    <name type="scientific">Pseudomonas phage Henu5</name>
    <dbReference type="NCBI Taxonomy" id="2499902"/>
    <lineage>
        <taxon>Viruses</taxon>
        <taxon>Duplodnaviria</taxon>
        <taxon>Heunggongvirae</taxon>
        <taxon>Uroviricota</taxon>
        <taxon>Caudoviricetes</taxon>
        <taxon>Vandenendeviridae</taxon>
        <taxon>Skurskavirinae</taxon>
        <taxon>Pakpunavirus</taxon>
        <taxon>Pakpunavirus Henu5</taxon>
    </lineage>
</organism>
<gene>
    <name evidence="1" type="ORF">Henu5_gp155</name>
</gene>
<proteinExistence type="predicted"/>
<evidence type="ECO:0000313" key="1">
    <source>
        <dbReference type="EMBL" id="QAU05178.1"/>
    </source>
</evidence>
<evidence type="ECO:0000313" key="2">
    <source>
        <dbReference type="Proteomes" id="UP000289163"/>
    </source>
</evidence>
<sequence length="253" mass="28530">MPYSGVRLYVIDTVVEHIGCEVEESNIRCQMLTEVNLGVTTCTTRQLIQTVTAEQVRVTSLGDNEGIVEYHLLAHPSVSRPRSQTAIPVLYADSEVHIFHKLHRHKVEVNHVVSHYALDPTLGHIVLELFQRQVNILYRSVVLESHNFFSVEHGRRFRQSLSVLSPVKDVGRPIVECQNIATVLLHYNAVVFVARLNLVGAGSVIDRRFIQQACGLDIPSHVGEIVISHPFEVLLDCFKSLLHFLSSCKRRKG</sequence>